<evidence type="ECO:0000313" key="1">
    <source>
        <dbReference type="EMBL" id="RSO52427.1"/>
    </source>
</evidence>
<feature type="non-terminal residue" evidence="2">
    <location>
        <position position="1"/>
    </location>
</feature>
<reference evidence="2 3" key="1">
    <citation type="submission" date="2018-10" db="EMBL/GenBank/DDBJ databases">
        <title>GWAS and RNA-Seq identify cryptic mechanisms of antimicrobial resistance in Acinetobacter baumannii.</title>
        <authorList>
            <person name="Sahl J.W."/>
        </authorList>
    </citation>
    <scope>NUCLEOTIDE SEQUENCE [LARGE SCALE GENOMIC DNA]</scope>
    <source>
        <strain evidence="2 3">TG41884</strain>
    </source>
</reference>
<dbReference type="EMBL" id="RFEW01000006">
    <property type="protein sequence ID" value="RSO60109.1"/>
    <property type="molecule type" value="Genomic_DNA"/>
</dbReference>
<accession>A0AB37TH18</accession>
<dbReference type="Proteomes" id="UP000271320">
    <property type="component" value="Unassembled WGS sequence"/>
</dbReference>
<dbReference type="AlphaFoldDB" id="A0AB37TH18"/>
<name>A0AB37TH18_ACIPI</name>
<organism evidence="2 3">
    <name type="scientific">Acinetobacter pittii</name>
    <name type="common">Acinetobacter genomosp. 3</name>
    <dbReference type="NCBI Taxonomy" id="48296"/>
    <lineage>
        <taxon>Bacteria</taxon>
        <taxon>Pseudomonadati</taxon>
        <taxon>Pseudomonadota</taxon>
        <taxon>Gammaproteobacteria</taxon>
        <taxon>Moraxellales</taxon>
        <taxon>Moraxellaceae</taxon>
        <taxon>Acinetobacter</taxon>
        <taxon>Acinetobacter calcoaceticus/baumannii complex</taxon>
    </lineage>
</organism>
<evidence type="ECO:0000313" key="3">
    <source>
        <dbReference type="Proteomes" id="UP000271320"/>
    </source>
</evidence>
<dbReference type="EMBL" id="RFEW01000045">
    <property type="protein sequence ID" value="RSO52427.1"/>
    <property type="molecule type" value="Genomic_DNA"/>
</dbReference>
<proteinExistence type="predicted"/>
<protein>
    <submittedName>
        <fullName evidence="2">IS3 family transposase</fullName>
    </submittedName>
</protein>
<evidence type="ECO:0000313" key="2">
    <source>
        <dbReference type="EMBL" id="RSO60109.1"/>
    </source>
</evidence>
<comment type="caution">
    <text evidence="2">The sequence shown here is derived from an EMBL/GenBank/DDBJ whole genome shotgun (WGS) entry which is preliminary data.</text>
</comment>
<sequence length="39" mass="4714">IEIYYNRVRRHSANGWLSPEAFEKKYFKNLEGFVVHDTV</sequence>
<gene>
    <name evidence="2" type="ORF">EA752_10410</name>
    <name evidence="1" type="ORF">EA752_20775</name>
</gene>